<dbReference type="PANTHER" id="PTHR23088:SF30">
    <property type="entry name" value="OMEGA-AMIDASE NIT2"/>
    <property type="match status" value="1"/>
</dbReference>
<dbReference type="GO" id="GO:0005739">
    <property type="term" value="C:mitochondrion"/>
    <property type="evidence" value="ECO:0007669"/>
    <property type="project" value="TreeGrafter"/>
</dbReference>
<comment type="similarity">
    <text evidence="1">Belongs to the carbon-nitrogen hydrolase superfamily. NIT1/NIT2 family.</text>
</comment>
<evidence type="ECO:0000259" key="3">
    <source>
        <dbReference type="PROSITE" id="PS50263"/>
    </source>
</evidence>
<organism evidence="4 5">
    <name type="scientific">Monoraphidium neglectum</name>
    <dbReference type="NCBI Taxonomy" id="145388"/>
    <lineage>
        <taxon>Eukaryota</taxon>
        <taxon>Viridiplantae</taxon>
        <taxon>Chlorophyta</taxon>
        <taxon>core chlorophytes</taxon>
        <taxon>Chlorophyceae</taxon>
        <taxon>CS clade</taxon>
        <taxon>Sphaeropleales</taxon>
        <taxon>Selenastraceae</taxon>
        <taxon>Monoraphidium</taxon>
    </lineage>
</organism>
<dbReference type="GO" id="GO:0006107">
    <property type="term" value="P:oxaloacetate metabolic process"/>
    <property type="evidence" value="ECO:0007669"/>
    <property type="project" value="TreeGrafter"/>
</dbReference>
<evidence type="ECO:0000256" key="1">
    <source>
        <dbReference type="ARBA" id="ARBA00010613"/>
    </source>
</evidence>
<dbReference type="KEGG" id="mng:MNEG_4725"/>
<dbReference type="FunFam" id="3.60.110.10:FF:000002">
    <property type="entry name" value="Nitrilase family member 2"/>
    <property type="match status" value="1"/>
</dbReference>
<dbReference type="EC" id="3.5.1.3" evidence="4"/>
<evidence type="ECO:0000313" key="4">
    <source>
        <dbReference type="EMBL" id="KIZ03228.1"/>
    </source>
</evidence>
<dbReference type="InterPro" id="IPR003010">
    <property type="entry name" value="C-N_Hydrolase"/>
</dbReference>
<dbReference type="GeneID" id="25737602"/>
<reference evidence="4 5" key="1">
    <citation type="journal article" date="2013" name="BMC Genomics">
        <title>Reconstruction of the lipid metabolism for the microalga Monoraphidium neglectum from its genome sequence reveals characteristics suitable for biofuel production.</title>
        <authorList>
            <person name="Bogen C."/>
            <person name="Al-Dilaimi A."/>
            <person name="Albersmeier A."/>
            <person name="Wichmann J."/>
            <person name="Grundmann M."/>
            <person name="Rupp O."/>
            <person name="Lauersen K.J."/>
            <person name="Blifernez-Klassen O."/>
            <person name="Kalinowski J."/>
            <person name="Goesmann A."/>
            <person name="Mussgnug J.H."/>
            <person name="Kruse O."/>
        </authorList>
    </citation>
    <scope>NUCLEOTIDE SEQUENCE [LARGE SCALE GENOMIC DNA]</scope>
    <source>
        <strain evidence="4 5">SAG 48.87</strain>
    </source>
</reference>
<dbReference type="InterPro" id="IPR036526">
    <property type="entry name" value="C-N_Hydrolase_sf"/>
</dbReference>
<sequence>MALGAASAAPAGPEKVKIALCQLHVTADKPSNIAAARAAIKDAADAGAALVVLPEMWNCPYSNDSFPTYAEDFDELKSGGAPSVAALSEAAAAAGVTLIGGSVPERAGGKLYNTCCVFGPDGALLGRHRKVHLFDIDIPGKMTFKESLTLSPGDGPTVVDTPAGRLGVGICYDIRFPELAMLYARRGVQLIVYPGAFNTVTGPVHWELLAKARAVDNQLFVATCSPARNPDASYQAWGHSTVVGPFAEILATCDHEPTTIFAELDYGQVVERRTNMPLAQQRRADLYEVVDKTAA</sequence>
<dbReference type="CDD" id="cd07572">
    <property type="entry name" value="nit"/>
    <property type="match status" value="1"/>
</dbReference>
<dbReference type="OrthoDB" id="10250282at2759"/>
<dbReference type="EMBL" id="KK100889">
    <property type="protein sequence ID" value="KIZ03228.1"/>
    <property type="molecule type" value="Genomic_DNA"/>
</dbReference>
<dbReference type="InterPro" id="IPR001110">
    <property type="entry name" value="UPF0012_CS"/>
</dbReference>
<evidence type="ECO:0000256" key="2">
    <source>
        <dbReference type="ARBA" id="ARBA00022801"/>
    </source>
</evidence>
<proteinExistence type="inferred from homology"/>
<accession>A0A0D2JX89</accession>
<gene>
    <name evidence="4" type="ORF">MNEG_4725</name>
</gene>
<dbReference type="SUPFAM" id="SSF56317">
    <property type="entry name" value="Carbon-nitrogen hydrolase"/>
    <property type="match status" value="1"/>
</dbReference>
<protein>
    <submittedName>
        <fullName evidence="4">Omega-amidase</fullName>
        <ecNumber evidence="4">3.5.1.3</ecNumber>
    </submittedName>
</protein>
<dbReference type="Pfam" id="PF00795">
    <property type="entry name" value="CN_hydrolase"/>
    <property type="match status" value="1"/>
</dbReference>
<feature type="domain" description="CN hydrolase" evidence="3">
    <location>
        <begin position="16"/>
        <end position="266"/>
    </location>
</feature>
<evidence type="ECO:0000313" key="5">
    <source>
        <dbReference type="Proteomes" id="UP000054498"/>
    </source>
</evidence>
<dbReference type="PROSITE" id="PS50263">
    <property type="entry name" value="CN_HYDROLASE"/>
    <property type="match status" value="1"/>
</dbReference>
<dbReference type="STRING" id="145388.A0A0D2JX89"/>
<dbReference type="InterPro" id="IPR045254">
    <property type="entry name" value="Nit1/2_C-N_Hydrolase"/>
</dbReference>
<dbReference type="GO" id="GO:0006528">
    <property type="term" value="P:asparagine metabolic process"/>
    <property type="evidence" value="ECO:0007669"/>
    <property type="project" value="TreeGrafter"/>
</dbReference>
<dbReference type="AlphaFoldDB" id="A0A0D2JX89"/>
<keyword evidence="2 4" id="KW-0378">Hydrolase</keyword>
<dbReference type="Proteomes" id="UP000054498">
    <property type="component" value="Unassembled WGS sequence"/>
</dbReference>
<dbReference type="GO" id="GO:0006541">
    <property type="term" value="P:glutamine metabolic process"/>
    <property type="evidence" value="ECO:0007669"/>
    <property type="project" value="TreeGrafter"/>
</dbReference>
<dbReference type="RefSeq" id="XP_013902247.1">
    <property type="nucleotide sequence ID" value="XM_014046793.1"/>
</dbReference>
<keyword evidence="5" id="KW-1185">Reference proteome</keyword>
<dbReference type="Gene3D" id="3.60.110.10">
    <property type="entry name" value="Carbon-nitrogen hydrolase"/>
    <property type="match status" value="1"/>
</dbReference>
<dbReference type="PROSITE" id="PS01227">
    <property type="entry name" value="UPF0012"/>
    <property type="match status" value="1"/>
</dbReference>
<dbReference type="PANTHER" id="PTHR23088">
    <property type="entry name" value="NITRILASE-RELATED"/>
    <property type="match status" value="1"/>
</dbReference>
<dbReference type="GO" id="GO:0050152">
    <property type="term" value="F:omega-amidase activity"/>
    <property type="evidence" value="ECO:0007669"/>
    <property type="project" value="UniProtKB-EC"/>
</dbReference>
<name>A0A0D2JX89_9CHLO</name>